<proteinExistence type="predicted"/>
<protein>
    <submittedName>
        <fullName evidence="2">Uncharacterized protein</fullName>
    </submittedName>
</protein>
<dbReference type="EMBL" id="BOPO01000124">
    <property type="protein sequence ID" value="GIL30569.1"/>
    <property type="molecule type" value="Genomic_DNA"/>
</dbReference>
<dbReference type="AlphaFoldDB" id="A0A8J4A4B5"/>
<feature type="region of interest" description="Disordered" evidence="1">
    <location>
        <begin position="35"/>
        <end position="87"/>
    </location>
</feature>
<name>A0A8J4A4B5_9ACTN</name>
<feature type="region of interest" description="Disordered" evidence="1">
    <location>
        <begin position="1"/>
        <end position="20"/>
    </location>
</feature>
<accession>A0A8J4A4B5</accession>
<evidence type="ECO:0000256" key="1">
    <source>
        <dbReference type="SAM" id="MobiDB-lite"/>
    </source>
</evidence>
<feature type="compositionally biased region" description="Basic and acidic residues" evidence="1">
    <location>
        <begin position="59"/>
        <end position="87"/>
    </location>
</feature>
<reference evidence="4" key="1">
    <citation type="journal article" date="2021" name="Int. J. Syst. Evol. Microbiol.">
        <title>Actinocatenispora comari sp. nov., an endophytic actinomycete isolated from aerial parts of Comarum salesowianum.</title>
        <authorList>
            <person name="Oyunbileg N."/>
            <person name="Iizaka Y."/>
            <person name="Hamada M."/>
            <person name="Davaapurev B.O."/>
            <person name="Fukumoto A."/>
            <person name="Tsetseg B."/>
            <person name="Kato F."/>
            <person name="Tamura T."/>
            <person name="Batkhuu J."/>
            <person name="Anzai Y."/>
        </authorList>
    </citation>
    <scope>NUCLEOTIDE SEQUENCE [LARGE SCALE GENOMIC DNA]</scope>
    <source>
        <strain evidence="4">NUM-2625</strain>
    </source>
</reference>
<evidence type="ECO:0000313" key="2">
    <source>
        <dbReference type="EMBL" id="GIL24776.1"/>
    </source>
</evidence>
<gene>
    <name evidence="2" type="ORF">NUM_00310</name>
    <name evidence="3" type="ORF">NUM_58230</name>
</gene>
<keyword evidence="4" id="KW-1185">Reference proteome</keyword>
<comment type="caution">
    <text evidence="2">The sequence shown here is derived from an EMBL/GenBank/DDBJ whole genome shotgun (WGS) entry which is preliminary data.</text>
</comment>
<reference evidence="2" key="2">
    <citation type="submission" date="2021-02" db="EMBL/GenBank/DDBJ databases">
        <title>Whole genome shotgun sequence of Actinocatenispora sp. strain NUM-2625.</title>
        <authorList>
            <person name="Oyunbileg N."/>
            <person name="Iizaka Y."/>
            <person name="Davaapurev BO."/>
            <person name="Fukumoto A."/>
            <person name="Batkhuu J."/>
            <person name="Anzai Y."/>
        </authorList>
    </citation>
    <scope>NUCLEOTIDE SEQUENCE</scope>
    <source>
        <strain evidence="2">NUM-2625</strain>
    </source>
</reference>
<evidence type="ECO:0000313" key="4">
    <source>
        <dbReference type="Proteomes" id="UP000614996"/>
    </source>
</evidence>
<sequence length="87" mass="9198">MVSSARAGVARHRQAATAATVPPSAVRIAFMPTEPRGATIPDTASDPATVGWGHPHPTRYGEADGEARPTVTEPRRRDLLCGDRISP</sequence>
<dbReference type="Proteomes" id="UP000614996">
    <property type="component" value="Unassembled WGS sequence"/>
</dbReference>
<dbReference type="EMBL" id="BOPO01000001">
    <property type="protein sequence ID" value="GIL24776.1"/>
    <property type="molecule type" value="Genomic_DNA"/>
</dbReference>
<evidence type="ECO:0000313" key="3">
    <source>
        <dbReference type="EMBL" id="GIL30569.1"/>
    </source>
</evidence>
<organism evidence="2 4">
    <name type="scientific">Actinocatenispora comari</name>
    <dbReference type="NCBI Taxonomy" id="2807577"/>
    <lineage>
        <taxon>Bacteria</taxon>
        <taxon>Bacillati</taxon>
        <taxon>Actinomycetota</taxon>
        <taxon>Actinomycetes</taxon>
        <taxon>Micromonosporales</taxon>
        <taxon>Micromonosporaceae</taxon>
        <taxon>Actinocatenispora</taxon>
    </lineage>
</organism>